<evidence type="ECO:0000313" key="9">
    <source>
        <dbReference type="EMBL" id="KIE42711.1"/>
    </source>
</evidence>
<dbReference type="Pfam" id="PF00512">
    <property type="entry name" value="HisKA"/>
    <property type="match status" value="1"/>
</dbReference>
<dbReference type="PANTHER" id="PTHR45339:SF1">
    <property type="entry name" value="HYBRID SIGNAL TRANSDUCTION HISTIDINE KINASE J"/>
    <property type="match status" value="1"/>
</dbReference>
<feature type="compositionally biased region" description="Polar residues" evidence="6">
    <location>
        <begin position="1"/>
        <end position="24"/>
    </location>
</feature>
<keyword evidence="4" id="KW-0902">Two-component regulatory system</keyword>
<dbReference type="InterPro" id="IPR004358">
    <property type="entry name" value="Sig_transdc_His_kin-like_C"/>
</dbReference>
<dbReference type="SMART" id="SM00448">
    <property type="entry name" value="REC"/>
    <property type="match status" value="1"/>
</dbReference>
<protein>
    <recommendedName>
        <fullName evidence="2">histidine kinase</fullName>
        <ecNumber evidence="2">2.7.13.3</ecNumber>
    </recommendedName>
</protein>
<evidence type="ECO:0000256" key="1">
    <source>
        <dbReference type="ARBA" id="ARBA00000085"/>
    </source>
</evidence>
<dbReference type="Proteomes" id="UP000031433">
    <property type="component" value="Unassembled WGS sequence"/>
</dbReference>
<dbReference type="Pfam" id="PF00072">
    <property type="entry name" value="Response_reg"/>
    <property type="match status" value="1"/>
</dbReference>
<dbReference type="InterPro" id="IPR011006">
    <property type="entry name" value="CheY-like_superfamily"/>
</dbReference>
<sequence>MTLQPASGQHQTTDNGSDSRQNLVPPTDRNRIRELENQLTGLLGENERLRTAQQELRAAAAAADAATTAKSELLAHASHEIRSQLQLISGAIDLFRQTRLDETQRHYLDGFQHANELLLCLVNDILDTSCLEAGHLRLESLPFDLAGLVAATGNQLLWQARRKGLELSWQVSPDVPPRLLGDPARVQQVIVNLAGNAIKFTPEGAVTIRVERIPGPRPASSPAMIRFVIEDTGIGIPVDRLGGIFESYDQGPPETPKRFGGTGLGLAIAKGLIEAMDGDITVESSEGRGSRFIVTIPFSLTITGDRQASADGQEKASESAPPLRVLVVEDAEDIRLLIAAFLRGASHQVRSAVNGQEALDMFMAEDFDLVLMDIQMPVMDGYTATRALREWERQRGRTPVPVVALTACAEKSDSLKTIEAGCTSHLSKPIRKDTLLRTVAELARQ</sequence>
<dbReference type="SUPFAM" id="SSF55874">
    <property type="entry name" value="ATPase domain of HSP90 chaperone/DNA topoisomerase II/histidine kinase"/>
    <property type="match status" value="1"/>
</dbReference>
<gene>
    <name evidence="9" type="ORF">SE37_08745</name>
</gene>
<dbReference type="CDD" id="cd16922">
    <property type="entry name" value="HATPase_EvgS-ArcB-TorS-like"/>
    <property type="match status" value="1"/>
</dbReference>
<evidence type="ECO:0000259" key="8">
    <source>
        <dbReference type="PROSITE" id="PS50110"/>
    </source>
</evidence>
<dbReference type="FunFam" id="3.30.565.10:FF:000010">
    <property type="entry name" value="Sensor histidine kinase RcsC"/>
    <property type="match status" value="1"/>
</dbReference>
<dbReference type="Pfam" id="PF02518">
    <property type="entry name" value="HATPase_c"/>
    <property type="match status" value="1"/>
</dbReference>
<dbReference type="PROSITE" id="PS50109">
    <property type="entry name" value="HIS_KIN"/>
    <property type="match status" value="1"/>
</dbReference>
<comment type="caution">
    <text evidence="9">The sequence shown here is derived from an EMBL/GenBank/DDBJ whole genome shotgun (WGS) entry which is preliminary data.</text>
</comment>
<accession>A0A0C1QWY5</accession>
<dbReference type="PRINTS" id="PR00344">
    <property type="entry name" value="BCTRLSENSOR"/>
</dbReference>
<evidence type="ECO:0000259" key="7">
    <source>
        <dbReference type="PROSITE" id="PS50109"/>
    </source>
</evidence>
<organism evidence="9 10">
    <name type="scientific">Geobacter soli</name>
    <dbReference type="NCBI Taxonomy" id="1510391"/>
    <lineage>
        <taxon>Bacteria</taxon>
        <taxon>Pseudomonadati</taxon>
        <taxon>Thermodesulfobacteriota</taxon>
        <taxon>Desulfuromonadia</taxon>
        <taxon>Geobacterales</taxon>
        <taxon>Geobacteraceae</taxon>
        <taxon>Geobacter</taxon>
    </lineage>
</organism>
<evidence type="ECO:0000313" key="10">
    <source>
        <dbReference type="Proteomes" id="UP000031433"/>
    </source>
</evidence>
<dbReference type="InterPro" id="IPR003594">
    <property type="entry name" value="HATPase_dom"/>
</dbReference>
<feature type="domain" description="Histidine kinase" evidence="7">
    <location>
        <begin position="76"/>
        <end position="300"/>
    </location>
</feature>
<name>A0A0C1QWY5_9BACT</name>
<proteinExistence type="predicted"/>
<dbReference type="SUPFAM" id="SSF52172">
    <property type="entry name" value="CheY-like"/>
    <property type="match status" value="1"/>
</dbReference>
<dbReference type="InterPro" id="IPR036890">
    <property type="entry name" value="HATPase_C_sf"/>
</dbReference>
<dbReference type="PANTHER" id="PTHR45339">
    <property type="entry name" value="HYBRID SIGNAL TRANSDUCTION HISTIDINE KINASE J"/>
    <property type="match status" value="1"/>
</dbReference>
<dbReference type="Gene3D" id="3.30.565.10">
    <property type="entry name" value="Histidine kinase-like ATPase, C-terminal domain"/>
    <property type="match status" value="1"/>
</dbReference>
<dbReference type="AlphaFoldDB" id="A0A0C1QWY5"/>
<dbReference type="EC" id="2.7.13.3" evidence="2"/>
<dbReference type="SMART" id="SM00387">
    <property type="entry name" value="HATPase_c"/>
    <property type="match status" value="1"/>
</dbReference>
<evidence type="ECO:0000256" key="3">
    <source>
        <dbReference type="ARBA" id="ARBA00022553"/>
    </source>
</evidence>
<dbReference type="EMBL" id="JXBL01000001">
    <property type="protein sequence ID" value="KIE42711.1"/>
    <property type="molecule type" value="Genomic_DNA"/>
</dbReference>
<keyword evidence="9" id="KW-0808">Transferase</keyword>
<dbReference type="SUPFAM" id="SSF47384">
    <property type="entry name" value="Homodimeric domain of signal transducing histidine kinase"/>
    <property type="match status" value="1"/>
</dbReference>
<dbReference type="InterPro" id="IPR036097">
    <property type="entry name" value="HisK_dim/P_sf"/>
</dbReference>
<evidence type="ECO:0000256" key="2">
    <source>
        <dbReference type="ARBA" id="ARBA00012438"/>
    </source>
</evidence>
<dbReference type="InterPro" id="IPR001789">
    <property type="entry name" value="Sig_transdc_resp-reg_receiver"/>
</dbReference>
<dbReference type="CDD" id="cd00082">
    <property type="entry name" value="HisKA"/>
    <property type="match status" value="1"/>
</dbReference>
<evidence type="ECO:0000256" key="6">
    <source>
        <dbReference type="SAM" id="MobiDB-lite"/>
    </source>
</evidence>
<evidence type="ECO:0000256" key="5">
    <source>
        <dbReference type="PROSITE-ProRule" id="PRU00169"/>
    </source>
</evidence>
<dbReference type="RefSeq" id="WP_039645528.1">
    <property type="nucleotide sequence ID" value="NZ_JXBL01000001.1"/>
</dbReference>
<dbReference type="SMART" id="SM00388">
    <property type="entry name" value="HisKA"/>
    <property type="match status" value="1"/>
</dbReference>
<dbReference type="PROSITE" id="PS50110">
    <property type="entry name" value="RESPONSE_REGULATORY"/>
    <property type="match status" value="1"/>
</dbReference>
<comment type="catalytic activity">
    <reaction evidence="1">
        <text>ATP + protein L-histidine = ADP + protein N-phospho-L-histidine.</text>
        <dbReference type="EC" id="2.7.13.3"/>
    </reaction>
</comment>
<reference evidence="9 10" key="1">
    <citation type="submission" date="2015-01" db="EMBL/GenBank/DDBJ databases">
        <title>Genome sequence of the anaerobic bacterium Geobacter soli GSS01, a dissimilatory Fe(III) reducer from soil.</title>
        <authorList>
            <person name="Yang G."/>
            <person name="Zhou S."/>
        </authorList>
    </citation>
    <scope>NUCLEOTIDE SEQUENCE [LARGE SCALE GENOMIC DNA]</scope>
    <source>
        <strain evidence="9 10">GSS01</strain>
    </source>
</reference>
<feature type="domain" description="Response regulatory" evidence="8">
    <location>
        <begin position="324"/>
        <end position="443"/>
    </location>
</feature>
<feature type="modified residue" description="4-aspartylphosphate" evidence="5">
    <location>
        <position position="373"/>
    </location>
</feature>
<keyword evidence="10" id="KW-1185">Reference proteome</keyword>
<dbReference type="InterPro" id="IPR005467">
    <property type="entry name" value="His_kinase_dom"/>
</dbReference>
<keyword evidence="9" id="KW-0418">Kinase</keyword>
<dbReference type="Gene3D" id="3.40.50.2300">
    <property type="match status" value="1"/>
</dbReference>
<dbReference type="InterPro" id="IPR003661">
    <property type="entry name" value="HisK_dim/P_dom"/>
</dbReference>
<feature type="region of interest" description="Disordered" evidence="6">
    <location>
        <begin position="1"/>
        <end position="30"/>
    </location>
</feature>
<keyword evidence="3 5" id="KW-0597">Phosphoprotein</keyword>
<dbReference type="Gene3D" id="1.10.287.130">
    <property type="match status" value="1"/>
</dbReference>
<dbReference type="CDD" id="cd17546">
    <property type="entry name" value="REC_hyHK_CKI1_RcsC-like"/>
    <property type="match status" value="1"/>
</dbReference>
<dbReference type="GO" id="GO:0000155">
    <property type="term" value="F:phosphorelay sensor kinase activity"/>
    <property type="evidence" value="ECO:0007669"/>
    <property type="project" value="InterPro"/>
</dbReference>
<evidence type="ECO:0000256" key="4">
    <source>
        <dbReference type="ARBA" id="ARBA00023012"/>
    </source>
</evidence>